<accession>A0A0G9HD75</accession>
<dbReference type="SUPFAM" id="SSF51735">
    <property type="entry name" value="NAD(P)-binding Rossmann-fold domains"/>
    <property type="match status" value="1"/>
</dbReference>
<reference evidence="2" key="1">
    <citation type="submission" date="2016-09" db="EMBL/GenBank/DDBJ databases">
        <authorList>
            <person name="Lysoe E."/>
        </authorList>
    </citation>
    <scope>NUCLEOTIDE SEQUENCE [LARGE SCALE GENOMIC DNA]</scope>
    <source>
        <strain evidence="2">LJ96T</strain>
    </source>
</reference>
<dbReference type="STRING" id="1440763.BJI69_21565"/>
<gene>
    <name evidence="1" type="ORF">BJI69_21565</name>
</gene>
<dbReference type="PANTHER" id="PTHR43245">
    <property type="entry name" value="BIFUNCTIONAL POLYMYXIN RESISTANCE PROTEIN ARNA"/>
    <property type="match status" value="1"/>
</dbReference>
<evidence type="ECO:0000313" key="1">
    <source>
        <dbReference type="EMBL" id="APG06237.1"/>
    </source>
</evidence>
<organism evidence="1 2">
    <name type="scientific">Luteibacter rhizovicinus DSM 16549</name>
    <dbReference type="NCBI Taxonomy" id="1440763"/>
    <lineage>
        <taxon>Bacteria</taxon>
        <taxon>Pseudomonadati</taxon>
        <taxon>Pseudomonadota</taxon>
        <taxon>Gammaproteobacteria</taxon>
        <taxon>Lysobacterales</taxon>
        <taxon>Rhodanobacteraceae</taxon>
        <taxon>Luteibacter</taxon>
    </lineage>
</organism>
<dbReference type="Proteomes" id="UP000182987">
    <property type="component" value="Chromosome"/>
</dbReference>
<dbReference type="InterPro" id="IPR050177">
    <property type="entry name" value="Lipid_A_modif_metabolic_enz"/>
</dbReference>
<dbReference type="PANTHER" id="PTHR43245:SF13">
    <property type="entry name" value="UDP-D-APIOSE_UDP-D-XYLOSE SYNTHASE 2"/>
    <property type="match status" value="1"/>
</dbReference>
<dbReference type="EMBL" id="CP017480">
    <property type="protein sequence ID" value="APG06237.1"/>
    <property type="molecule type" value="Genomic_DNA"/>
</dbReference>
<proteinExistence type="predicted"/>
<dbReference type="KEGG" id="lrz:BJI69_21565"/>
<sequence length="320" mass="34812">MQTTTHRTALVLGATGGVGGATARALLDKGWKVKALTRRSMPADGPIQWIKGDAMNAADVLAAAAGAQVIVHAVNPPGYRNWETQVLPMIDNTIAAARAVDARIVIFGSVYNYGLDTFPLLREDSPQHPPTRKGEIRVELERRLEAAARDGVRSLNLRCGDFYGPNAGSSWFAQGLVKPGKPLRVMHYPGPRDLGHAWAYLPDVGATTAALLDREDRLDTFSRFHFDGHYITGNALHAAVRRASGKPALPLRTFPWIVVTLASPFSTTMREVRKMRYLWRAPLQLDGKRLHAFLGVVPSTPIDAALHTTLSSLGVLDTSA</sequence>
<dbReference type="RefSeq" id="WP_046968754.1">
    <property type="nucleotide sequence ID" value="NZ_CP017480.1"/>
</dbReference>
<name>A0A0G9HD75_9GAMM</name>
<dbReference type="InterPro" id="IPR036291">
    <property type="entry name" value="NAD(P)-bd_dom_sf"/>
</dbReference>
<dbReference type="AlphaFoldDB" id="A0A0G9HD75"/>
<dbReference type="Pfam" id="PF01370">
    <property type="entry name" value="Epimerase"/>
    <property type="match status" value="1"/>
</dbReference>
<dbReference type="PATRIC" id="fig|1440763.5.peg.3299"/>
<keyword evidence="2" id="KW-1185">Reference proteome</keyword>
<dbReference type="OrthoDB" id="112777at2"/>
<protein>
    <submittedName>
        <fullName evidence="1">Uncharacterized protein</fullName>
    </submittedName>
</protein>
<evidence type="ECO:0000313" key="2">
    <source>
        <dbReference type="Proteomes" id="UP000182987"/>
    </source>
</evidence>
<dbReference type="Gene3D" id="3.40.50.720">
    <property type="entry name" value="NAD(P)-binding Rossmann-like Domain"/>
    <property type="match status" value="1"/>
</dbReference>
<dbReference type="InterPro" id="IPR001509">
    <property type="entry name" value="Epimerase_deHydtase"/>
</dbReference>